<sequence>MEEAGGRCDYVVKRMRYSSRDVAFVLHRDPKESLLIAILNVLLLRGTLTLQRHTKTITFEEIRCILAPHFKKKEEEWVHQLLTKFREKYKLTCPLSTINPVIDEDLLFTLKTFKIRLYHGSIAGRRFEKLENENFDSLKKYIEPFDKGKVGEGNPKDEDYYNAAIGFLKKYRGGVTERGVTLIKETYKQRENAIHLIYQKGRYSPMIYRGENLYALMADVCYENHTCVWERLDSTEYLDERFKPYEKDVNAVRALQRSTSVEDVGISPGQLMTYEEHYVPKVEPAKPATGLLTRKPGGKKEDTPDGDVSVERETQAAAPKKDEEAAEPKKGEPKEPEPGPGPEPVAEARPGKPKSSGLKTLLRFCCRSTHDGEVDD</sequence>
<keyword evidence="4" id="KW-1185">Reference proteome</keyword>
<dbReference type="PANTHER" id="PTHR18063">
    <property type="entry name" value="NF-E2 INDUCIBLE PROTEIN"/>
    <property type="match status" value="1"/>
</dbReference>
<name>A0AAD8LL62_BABGI</name>
<dbReference type="EMBL" id="JAVEPI010000002">
    <property type="protein sequence ID" value="KAK1443647.1"/>
    <property type="molecule type" value="Genomic_DNA"/>
</dbReference>
<dbReference type="GO" id="GO:1990380">
    <property type="term" value="F:K48-linked deubiquitinase activity"/>
    <property type="evidence" value="ECO:0007669"/>
    <property type="project" value="InterPro"/>
</dbReference>
<evidence type="ECO:0000313" key="3">
    <source>
        <dbReference type="EMBL" id="KAK1443647.1"/>
    </source>
</evidence>
<dbReference type="InterPro" id="IPR007518">
    <property type="entry name" value="MINDY"/>
</dbReference>
<evidence type="ECO:0000256" key="1">
    <source>
        <dbReference type="SAM" id="MobiDB-lite"/>
    </source>
</evidence>
<protein>
    <recommendedName>
        <fullName evidence="2">MINDY deubiquitinase domain-containing protein</fullName>
    </recommendedName>
</protein>
<dbReference type="GO" id="GO:0071108">
    <property type="term" value="P:protein K48-linked deubiquitination"/>
    <property type="evidence" value="ECO:0007669"/>
    <property type="project" value="TreeGrafter"/>
</dbReference>
<gene>
    <name evidence="3" type="ORF">BgAZ_205230</name>
</gene>
<accession>A0AAD8LL62</accession>
<feature type="region of interest" description="Disordered" evidence="1">
    <location>
        <begin position="282"/>
        <end position="361"/>
    </location>
</feature>
<dbReference type="Proteomes" id="UP001230268">
    <property type="component" value="Unassembled WGS sequence"/>
</dbReference>
<dbReference type="PANTHER" id="PTHR18063:SF6">
    <property type="entry name" value="UBIQUITIN CARBOXYL-TERMINAL HYDROLASE"/>
    <property type="match status" value="1"/>
</dbReference>
<reference evidence="3" key="1">
    <citation type="submission" date="2023-08" db="EMBL/GenBank/DDBJ databases">
        <title>Draft sequence of the Babesia gibsoni genome.</title>
        <authorList>
            <person name="Yamagishi J.Y."/>
            <person name="Xuan X.X."/>
        </authorList>
    </citation>
    <scope>NUCLEOTIDE SEQUENCE</scope>
    <source>
        <strain evidence="3">Azabu</strain>
    </source>
</reference>
<evidence type="ECO:0000313" key="4">
    <source>
        <dbReference type="Proteomes" id="UP001230268"/>
    </source>
</evidence>
<organism evidence="3 4">
    <name type="scientific">Babesia gibsoni</name>
    <dbReference type="NCBI Taxonomy" id="33632"/>
    <lineage>
        <taxon>Eukaryota</taxon>
        <taxon>Sar</taxon>
        <taxon>Alveolata</taxon>
        <taxon>Apicomplexa</taxon>
        <taxon>Aconoidasida</taxon>
        <taxon>Piroplasmida</taxon>
        <taxon>Babesiidae</taxon>
        <taxon>Babesia</taxon>
    </lineage>
</organism>
<dbReference type="GO" id="GO:0071944">
    <property type="term" value="C:cell periphery"/>
    <property type="evidence" value="ECO:0007669"/>
    <property type="project" value="TreeGrafter"/>
</dbReference>
<comment type="caution">
    <text evidence="3">The sequence shown here is derived from an EMBL/GenBank/DDBJ whole genome shotgun (WGS) entry which is preliminary data.</text>
</comment>
<proteinExistence type="predicted"/>
<evidence type="ECO:0000259" key="2">
    <source>
        <dbReference type="Pfam" id="PF04424"/>
    </source>
</evidence>
<dbReference type="GO" id="GO:0016807">
    <property type="term" value="F:cysteine-type carboxypeptidase activity"/>
    <property type="evidence" value="ECO:0007669"/>
    <property type="project" value="TreeGrafter"/>
</dbReference>
<dbReference type="GO" id="GO:0004843">
    <property type="term" value="F:cysteine-type deubiquitinase activity"/>
    <property type="evidence" value="ECO:0007669"/>
    <property type="project" value="InterPro"/>
</dbReference>
<feature type="domain" description="MINDY deubiquitinase" evidence="2">
    <location>
        <begin position="9"/>
        <end position="242"/>
    </location>
</feature>
<dbReference type="GO" id="GO:0005829">
    <property type="term" value="C:cytosol"/>
    <property type="evidence" value="ECO:0007669"/>
    <property type="project" value="TreeGrafter"/>
</dbReference>
<dbReference type="AlphaFoldDB" id="A0AAD8LL62"/>
<feature type="compositionally biased region" description="Basic and acidic residues" evidence="1">
    <location>
        <begin position="298"/>
        <end position="337"/>
    </location>
</feature>
<dbReference type="InterPro" id="IPR033979">
    <property type="entry name" value="MINDY_domain"/>
</dbReference>
<dbReference type="Pfam" id="PF04424">
    <property type="entry name" value="MINDY_DUB"/>
    <property type="match status" value="1"/>
</dbReference>